<evidence type="ECO:0000313" key="3">
    <source>
        <dbReference type="Proteomes" id="UP001272987"/>
    </source>
</evidence>
<dbReference type="Proteomes" id="UP001272987">
    <property type="component" value="Unassembled WGS sequence"/>
</dbReference>
<dbReference type="Proteomes" id="UP001282288">
    <property type="component" value="Unassembled WGS sequence"/>
</dbReference>
<dbReference type="GeneID" id="69806072"/>
<evidence type="ECO:0000313" key="4">
    <source>
        <dbReference type="Proteomes" id="UP001282288"/>
    </source>
</evidence>
<dbReference type="EMBL" id="JARAWP010000008">
    <property type="protein sequence ID" value="MDX3019074.1"/>
    <property type="molecule type" value="Genomic_DNA"/>
</dbReference>
<protein>
    <submittedName>
        <fullName evidence="1">Uncharacterized protein</fullName>
    </submittedName>
</protein>
<evidence type="ECO:0000313" key="2">
    <source>
        <dbReference type="EMBL" id="MDX3019074.1"/>
    </source>
</evidence>
<accession>A0AAP6B7J9</accession>
<dbReference type="EMBL" id="JARAWC010000004">
    <property type="protein sequence ID" value="MDX2959638.1"/>
    <property type="molecule type" value="Genomic_DNA"/>
</dbReference>
<dbReference type="RefSeq" id="WP_029183335.1">
    <property type="nucleotide sequence ID" value="NZ_BCML01000020.1"/>
</dbReference>
<organism evidence="1 4">
    <name type="scientific">Streptomyces acidiscabies</name>
    <dbReference type="NCBI Taxonomy" id="42234"/>
    <lineage>
        <taxon>Bacteria</taxon>
        <taxon>Bacillati</taxon>
        <taxon>Actinomycetota</taxon>
        <taxon>Actinomycetes</taxon>
        <taxon>Kitasatosporales</taxon>
        <taxon>Streptomycetaceae</taxon>
        <taxon>Streptomyces</taxon>
    </lineage>
</organism>
<reference evidence="1 3" key="1">
    <citation type="journal article" date="2023" name="Microb. Genom.">
        <title>Mesoterricola silvestris gen. nov., sp. nov., Mesoterricola sediminis sp. nov., Geothrix oryzae sp. nov., Geothrix edaphica sp. nov., Geothrix rubra sp. nov., and Geothrix limicola sp. nov., six novel members of Acidobacteriota isolated from soils.</title>
        <authorList>
            <person name="Weisberg A.J."/>
            <person name="Pearce E."/>
            <person name="Kramer C.G."/>
            <person name="Chang J.H."/>
            <person name="Clarke C.R."/>
        </authorList>
    </citation>
    <scope>NUCLEOTIDE SEQUENCE</scope>
    <source>
        <strain evidence="2 3">NB05-1H</strain>
        <strain evidence="1">NRRL_B-16521</strain>
    </source>
</reference>
<evidence type="ECO:0000313" key="1">
    <source>
        <dbReference type="EMBL" id="MDX2959638.1"/>
    </source>
</evidence>
<gene>
    <name evidence="1" type="ORF">PV399_07900</name>
    <name evidence="2" type="ORF">PV666_14390</name>
</gene>
<proteinExistence type="predicted"/>
<keyword evidence="3" id="KW-1185">Reference proteome</keyword>
<sequence length="110" mass="11486">MNAEEGRHFHQGDVVNMYGGAGNVGKIQNTYQSAGDSEAAFREMVVAVRALRGQVSPADRESLDEALRVIGEGAEPGVLRRALTAVMGVAVVVGEVGVPVVEAVRRVLGG</sequence>
<comment type="caution">
    <text evidence="1">The sequence shown here is derived from an EMBL/GenBank/DDBJ whole genome shotgun (WGS) entry which is preliminary data.</text>
</comment>
<name>A0AAP6B7J9_9ACTN</name>
<dbReference type="AlphaFoldDB" id="A0AAP6B7J9"/>